<gene>
    <name evidence="2" type="ORF">GCM10010334_74070</name>
</gene>
<evidence type="ECO:0000313" key="2">
    <source>
        <dbReference type="EMBL" id="GHD14717.1"/>
    </source>
</evidence>
<dbReference type="EMBL" id="BMVC01000022">
    <property type="protein sequence ID" value="GHD14717.1"/>
    <property type="molecule type" value="Genomic_DNA"/>
</dbReference>
<proteinExistence type="predicted"/>
<reference evidence="2" key="2">
    <citation type="submission" date="2020-09" db="EMBL/GenBank/DDBJ databases">
        <authorList>
            <person name="Sun Q."/>
            <person name="Ohkuma M."/>
        </authorList>
    </citation>
    <scope>NUCLEOTIDE SEQUENCE</scope>
    <source>
        <strain evidence="2">JCM 4637</strain>
    </source>
</reference>
<accession>A0A918X5Y7</accession>
<dbReference type="Proteomes" id="UP000638353">
    <property type="component" value="Unassembled WGS sequence"/>
</dbReference>
<evidence type="ECO:0000256" key="1">
    <source>
        <dbReference type="SAM" id="MobiDB-lite"/>
    </source>
</evidence>
<protein>
    <submittedName>
        <fullName evidence="2">Uncharacterized protein</fullName>
    </submittedName>
</protein>
<comment type="caution">
    <text evidence="2">The sequence shown here is derived from an EMBL/GenBank/DDBJ whole genome shotgun (WGS) entry which is preliminary data.</text>
</comment>
<feature type="region of interest" description="Disordered" evidence="1">
    <location>
        <begin position="1"/>
        <end position="28"/>
    </location>
</feature>
<organism evidence="2 3">
    <name type="scientific">Streptomyces finlayi</name>
    <dbReference type="NCBI Taxonomy" id="67296"/>
    <lineage>
        <taxon>Bacteria</taxon>
        <taxon>Bacillati</taxon>
        <taxon>Actinomycetota</taxon>
        <taxon>Actinomycetes</taxon>
        <taxon>Kitasatosporales</taxon>
        <taxon>Streptomycetaceae</taxon>
        <taxon>Streptomyces</taxon>
    </lineage>
</organism>
<reference evidence="2" key="1">
    <citation type="journal article" date="2014" name="Int. J. Syst. Evol. Microbiol.">
        <title>Complete genome sequence of Corynebacterium casei LMG S-19264T (=DSM 44701T), isolated from a smear-ripened cheese.</title>
        <authorList>
            <consortium name="US DOE Joint Genome Institute (JGI-PGF)"/>
            <person name="Walter F."/>
            <person name="Albersmeier A."/>
            <person name="Kalinowski J."/>
            <person name="Ruckert C."/>
        </authorList>
    </citation>
    <scope>NUCLEOTIDE SEQUENCE</scope>
    <source>
        <strain evidence="2">JCM 4637</strain>
    </source>
</reference>
<feature type="compositionally biased region" description="Polar residues" evidence="1">
    <location>
        <begin position="10"/>
        <end position="25"/>
    </location>
</feature>
<evidence type="ECO:0000313" key="3">
    <source>
        <dbReference type="Proteomes" id="UP000638353"/>
    </source>
</evidence>
<sequence>MLVAAAVPHHNNSSGHSGQQPTCTGQDGKARAWFRRRFIGTFRPRQSASEKIAISTSHPTWSP</sequence>
<name>A0A918X5Y7_9ACTN</name>
<dbReference type="AlphaFoldDB" id="A0A918X5Y7"/>